<keyword evidence="3" id="KW-1185">Reference proteome</keyword>
<feature type="compositionally biased region" description="Polar residues" evidence="1">
    <location>
        <begin position="22"/>
        <end position="39"/>
    </location>
</feature>
<evidence type="ECO:0000256" key="1">
    <source>
        <dbReference type="SAM" id="MobiDB-lite"/>
    </source>
</evidence>
<dbReference type="Proteomes" id="UP000308197">
    <property type="component" value="Unassembled WGS sequence"/>
</dbReference>
<proteinExistence type="predicted"/>
<evidence type="ECO:0000313" key="3">
    <source>
        <dbReference type="Proteomes" id="UP000308197"/>
    </source>
</evidence>
<dbReference type="EMBL" id="ML210985">
    <property type="protein sequence ID" value="TFK93213.1"/>
    <property type="molecule type" value="Genomic_DNA"/>
</dbReference>
<feature type="region of interest" description="Disordered" evidence="1">
    <location>
        <begin position="1"/>
        <end position="40"/>
    </location>
</feature>
<gene>
    <name evidence="2" type="ORF">K466DRAFT_145531</name>
</gene>
<dbReference type="InParanoid" id="A0A5C3Q432"/>
<sequence>MVLSPGMAGGLDHSPGAVQAFPPSQSNNQAPRNSSQISPPANKIRSQYFVCAASVPLSVLRDTLHAAAVIDLRKYPAQDSMLSPCLRRALLVRDDDDERRERCWASASNAASSEAQRRAGGDHVWAWALGPCVSRWVSSLGARSPFSPSPSAEHPNFATTPAGGHTIPQSRLTCAPNAPSHLRCLQRKSTLAIGLDPLVILLHPRVSAQCACDKFLNFCTIHPKSSLVSREQRTGYYQFDSNL</sequence>
<accession>A0A5C3Q432</accession>
<reference evidence="2 3" key="1">
    <citation type="journal article" date="2019" name="Nat. Ecol. Evol.">
        <title>Megaphylogeny resolves global patterns of mushroom evolution.</title>
        <authorList>
            <person name="Varga T."/>
            <person name="Krizsan K."/>
            <person name="Foldi C."/>
            <person name="Dima B."/>
            <person name="Sanchez-Garcia M."/>
            <person name="Sanchez-Ramirez S."/>
            <person name="Szollosi G.J."/>
            <person name="Szarkandi J.G."/>
            <person name="Papp V."/>
            <person name="Albert L."/>
            <person name="Andreopoulos W."/>
            <person name="Angelini C."/>
            <person name="Antonin V."/>
            <person name="Barry K.W."/>
            <person name="Bougher N.L."/>
            <person name="Buchanan P."/>
            <person name="Buyck B."/>
            <person name="Bense V."/>
            <person name="Catcheside P."/>
            <person name="Chovatia M."/>
            <person name="Cooper J."/>
            <person name="Damon W."/>
            <person name="Desjardin D."/>
            <person name="Finy P."/>
            <person name="Geml J."/>
            <person name="Haridas S."/>
            <person name="Hughes K."/>
            <person name="Justo A."/>
            <person name="Karasinski D."/>
            <person name="Kautmanova I."/>
            <person name="Kiss B."/>
            <person name="Kocsube S."/>
            <person name="Kotiranta H."/>
            <person name="LaButti K.M."/>
            <person name="Lechner B.E."/>
            <person name="Liimatainen K."/>
            <person name="Lipzen A."/>
            <person name="Lukacs Z."/>
            <person name="Mihaltcheva S."/>
            <person name="Morgado L.N."/>
            <person name="Niskanen T."/>
            <person name="Noordeloos M.E."/>
            <person name="Ohm R.A."/>
            <person name="Ortiz-Santana B."/>
            <person name="Ovrebo C."/>
            <person name="Racz N."/>
            <person name="Riley R."/>
            <person name="Savchenko A."/>
            <person name="Shiryaev A."/>
            <person name="Soop K."/>
            <person name="Spirin V."/>
            <person name="Szebenyi C."/>
            <person name="Tomsovsky M."/>
            <person name="Tulloss R.E."/>
            <person name="Uehling J."/>
            <person name="Grigoriev I.V."/>
            <person name="Vagvolgyi C."/>
            <person name="Papp T."/>
            <person name="Martin F.M."/>
            <person name="Miettinen O."/>
            <person name="Hibbett D.S."/>
            <person name="Nagy L.G."/>
        </authorList>
    </citation>
    <scope>NUCLEOTIDE SEQUENCE [LARGE SCALE GENOMIC DNA]</scope>
    <source>
        <strain evidence="2 3">HHB13444</strain>
    </source>
</reference>
<evidence type="ECO:0000313" key="2">
    <source>
        <dbReference type="EMBL" id="TFK93213.1"/>
    </source>
</evidence>
<organism evidence="2 3">
    <name type="scientific">Polyporus arcularius HHB13444</name>
    <dbReference type="NCBI Taxonomy" id="1314778"/>
    <lineage>
        <taxon>Eukaryota</taxon>
        <taxon>Fungi</taxon>
        <taxon>Dikarya</taxon>
        <taxon>Basidiomycota</taxon>
        <taxon>Agaricomycotina</taxon>
        <taxon>Agaricomycetes</taxon>
        <taxon>Polyporales</taxon>
        <taxon>Polyporaceae</taxon>
        <taxon>Polyporus</taxon>
    </lineage>
</organism>
<protein>
    <submittedName>
        <fullName evidence="2">Uncharacterized protein</fullName>
    </submittedName>
</protein>
<dbReference type="AlphaFoldDB" id="A0A5C3Q432"/>
<name>A0A5C3Q432_9APHY</name>